<reference evidence="5" key="1">
    <citation type="submission" date="2007-06" db="EMBL/GenBank/DDBJ databases">
        <title>Full length cDNA sequences from Sitka Spruce (Picea sitchensis).</title>
        <authorList>
            <person name="Ralph S.G."/>
            <person name="Chun H.E."/>
            <person name="Liao N."/>
            <person name="Ali J."/>
            <person name="Reid K."/>
            <person name="Kolosova N."/>
            <person name="Cooper N."/>
            <person name="Cullis C."/>
            <person name="Jancsik S."/>
            <person name="Moore R."/>
            <person name="Mayo M."/>
            <person name="Wagner S."/>
            <person name="Holt R.A."/>
            <person name="Jones S.J.M."/>
            <person name="Marra M.A."/>
            <person name="Ritland C.E."/>
            <person name="Ritland K."/>
            <person name="Bohlmann J."/>
        </authorList>
    </citation>
    <scope>NUCLEOTIDE SEQUENCE</scope>
    <source>
        <tissue evidence="5">Green portion of the leader tissue</tissue>
    </source>
</reference>
<dbReference type="EMBL" id="EF677781">
    <property type="protein sequence ID" value="ABR17583.1"/>
    <property type="molecule type" value="mRNA"/>
</dbReference>
<dbReference type="GO" id="GO:0005507">
    <property type="term" value="F:copper ion binding"/>
    <property type="evidence" value="ECO:0007669"/>
    <property type="project" value="InterPro"/>
</dbReference>
<dbReference type="EMBL" id="EF082007">
    <property type="protein sequence ID" value="ABK21386.1"/>
    <property type="molecule type" value="mRNA"/>
</dbReference>
<evidence type="ECO:0000256" key="1">
    <source>
        <dbReference type="ARBA" id="ARBA00005802"/>
    </source>
</evidence>
<dbReference type="InterPro" id="IPR044671">
    <property type="entry name" value="MT3"/>
</dbReference>
<dbReference type="GO" id="GO:0008270">
    <property type="term" value="F:zinc ion binding"/>
    <property type="evidence" value="ECO:0007669"/>
    <property type="project" value="InterPro"/>
</dbReference>
<keyword evidence="2" id="KW-0479">Metal-binding</keyword>
<dbReference type="EMBL" id="EF086370">
    <property type="protein sequence ID" value="ABK25639.1"/>
    <property type="molecule type" value="mRNA"/>
</dbReference>
<dbReference type="GO" id="GO:0006878">
    <property type="term" value="P:intracellular copper ion homeostasis"/>
    <property type="evidence" value="ECO:0007669"/>
    <property type="project" value="InterPro"/>
</dbReference>
<sequence length="64" mass="6840">MSSGCGNCDCADKSQCTKKGNSFGVETVETSYNMSFDYEMETVGAENDCKCGPGCKCNDCTCHN</sequence>
<comment type="similarity">
    <text evidence="1">Belongs to the metallothionein superfamily. Type 15 family.</text>
</comment>
<reference evidence="6" key="3">
    <citation type="submission" date="2009-02" db="EMBL/GenBank/DDBJ databases">
        <title>Full length sequence-verified cDNA sequences from Sitka spruce (Picea sitchensis).</title>
        <authorList>
            <person name="Reid K.E."/>
            <person name="Liao N."/>
            <person name="Ralph S."/>
            <person name="Kolosova N."/>
            <person name="Oddy C."/>
            <person name="Moore R."/>
            <person name="Mayo M."/>
            <person name="Wagner S."/>
            <person name="King J."/>
            <person name="Yanchuk A."/>
            <person name="Holt R."/>
            <person name="Jones S."/>
            <person name="Marra M."/>
            <person name="Ritland C.E."/>
            <person name="Ritland K."/>
            <person name="Bohlmann J."/>
        </authorList>
    </citation>
    <scope>NUCLEOTIDE SEQUENCE</scope>
    <source>
        <tissue evidence="6">Green portion of the leader tissue</tissue>
    </source>
</reference>
<name>A9NJV4_PICSI</name>
<evidence type="ECO:0000256" key="2">
    <source>
        <dbReference type="ARBA" id="ARBA00022723"/>
    </source>
</evidence>
<dbReference type="PANTHER" id="PTHR33357:SF3">
    <property type="entry name" value="METALLOTHIONEIN-LIKE PROTEIN 3"/>
    <property type="match status" value="1"/>
</dbReference>
<dbReference type="EMBL" id="BT070832">
    <property type="protein sequence ID" value="ACN40329.1"/>
    <property type="molecule type" value="mRNA"/>
</dbReference>
<dbReference type="AlphaFoldDB" id="A9NJV4"/>
<accession>A9NJV4</accession>
<evidence type="ECO:0000313" key="4">
    <source>
        <dbReference type="EMBL" id="ABK20915.1"/>
    </source>
</evidence>
<keyword evidence="3" id="KW-0480">Metal-thiolate cluster</keyword>
<proteinExistence type="evidence at transcript level"/>
<protein>
    <recommendedName>
        <fullName evidence="7">Metallothionein-like protein</fullName>
    </recommendedName>
</protein>
<dbReference type="EMBL" id="EF081886">
    <property type="protein sequence ID" value="ABK21266.1"/>
    <property type="molecule type" value="mRNA"/>
</dbReference>
<dbReference type="EMBL" id="EF081519">
    <property type="protein sequence ID" value="ABK20915.1"/>
    <property type="molecule type" value="mRNA"/>
</dbReference>
<organism evidence="4">
    <name type="scientific">Picea sitchensis</name>
    <name type="common">Sitka spruce</name>
    <name type="synonym">Pinus sitchensis</name>
    <dbReference type="NCBI Taxonomy" id="3332"/>
    <lineage>
        <taxon>Eukaryota</taxon>
        <taxon>Viridiplantae</taxon>
        <taxon>Streptophyta</taxon>
        <taxon>Embryophyta</taxon>
        <taxon>Tracheophyta</taxon>
        <taxon>Spermatophyta</taxon>
        <taxon>Pinopsida</taxon>
        <taxon>Pinidae</taxon>
        <taxon>Conifers I</taxon>
        <taxon>Pinales</taxon>
        <taxon>Pinaceae</taxon>
        <taxon>Picea</taxon>
    </lineage>
</organism>
<evidence type="ECO:0000313" key="5">
    <source>
        <dbReference type="EMBL" id="ABR17583.1"/>
    </source>
</evidence>
<evidence type="ECO:0000313" key="6">
    <source>
        <dbReference type="EMBL" id="ACN40195.1"/>
    </source>
</evidence>
<evidence type="ECO:0008006" key="7">
    <source>
        <dbReference type="Google" id="ProtNLM"/>
    </source>
</evidence>
<dbReference type="EMBL" id="BT070691">
    <property type="protein sequence ID" value="ACN40195.1"/>
    <property type="molecule type" value="mRNA"/>
</dbReference>
<reference evidence="4" key="2">
    <citation type="journal article" date="2008" name="BMC Genomics">
        <title>A conifer genomics resource of 200,000 spruce (Picea spp.) ESTs and 6,464 high-quality, sequence-finished full-length cDNAs for Sitka spruce (Picea sitchensis).</title>
        <authorList>
            <person name="Ralph S.G."/>
            <person name="Chun H.J."/>
            <person name="Kolosova N."/>
            <person name="Cooper D."/>
            <person name="Oddy C."/>
            <person name="Ritland C.E."/>
            <person name="Kirkpatrick R."/>
            <person name="Moore R."/>
            <person name="Barber S."/>
            <person name="Holt R.A."/>
            <person name="Jones S.J."/>
            <person name="Marra M.A."/>
            <person name="Douglas C.J."/>
            <person name="Ritland K."/>
            <person name="Bohlmann J."/>
        </authorList>
    </citation>
    <scope>NUCLEOTIDE SEQUENCE</scope>
    <source>
        <tissue evidence="4">Green portion of the leader tissue</tissue>
    </source>
</reference>
<dbReference type="EMBL" id="BT070841">
    <property type="protein sequence ID" value="ACN40338.1"/>
    <property type="molecule type" value="mRNA"/>
</dbReference>
<dbReference type="PANTHER" id="PTHR33357">
    <property type="entry name" value="METALLOTHIONEIN-LIKE PROTEIN 3"/>
    <property type="match status" value="1"/>
</dbReference>
<evidence type="ECO:0000256" key="3">
    <source>
        <dbReference type="ARBA" id="ARBA00022851"/>
    </source>
</evidence>